<dbReference type="GO" id="GO:0004553">
    <property type="term" value="F:hydrolase activity, hydrolyzing O-glycosyl compounds"/>
    <property type="evidence" value="ECO:0007669"/>
    <property type="project" value="UniProtKB-ARBA"/>
</dbReference>
<accession>A0A2S0RE11</accession>
<dbReference type="Gene3D" id="2.60.120.200">
    <property type="match status" value="1"/>
</dbReference>
<dbReference type="InterPro" id="IPR013320">
    <property type="entry name" value="ConA-like_dom_sf"/>
</dbReference>
<organism evidence="2 3">
    <name type="scientific">Flavobacterium magnum</name>
    <dbReference type="NCBI Taxonomy" id="2162713"/>
    <lineage>
        <taxon>Bacteria</taxon>
        <taxon>Pseudomonadati</taxon>
        <taxon>Bacteroidota</taxon>
        <taxon>Flavobacteriia</taxon>
        <taxon>Flavobacteriales</taxon>
        <taxon>Flavobacteriaceae</taxon>
        <taxon>Flavobacterium</taxon>
    </lineage>
</organism>
<feature type="chain" id="PRO_5015770170" description="LamG-like jellyroll fold domain-containing protein" evidence="1">
    <location>
        <begin position="20"/>
        <end position="466"/>
    </location>
</feature>
<keyword evidence="3" id="KW-1185">Reference proteome</keyword>
<gene>
    <name evidence="2" type="ORF">HYN48_07055</name>
</gene>
<protein>
    <recommendedName>
        <fullName evidence="4">LamG-like jellyroll fold domain-containing protein</fullName>
    </recommendedName>
</protein>
<dbReference type="Proteomes" id="UP000244193">
    <property type="component" value="Chromosome"/>
</dbReference>
<evidence type="ECO:0000313" key="2">
    <source>
        <dbReference type="EMBL" id="AWA29855.1"/>
    </source>
</evidence>
<dbReference type="AlphaFoldDB" id="A0A2S0RE11"/>
<evidence type="ECO:0000256" key="1">
    <source>
        <dbReference type="SAM" id="SignalP"/>
    </source>
</evidence>
<dbReference type="KEGG" id="fmg:HYN48_07055"/>
<dbReference type="OrthoDB" id="832379at2"/>
<dbReference type="EMBL" id="CP028811">
    <property type="protein sequence ID" value="AWA29855.1"/>
    <property type="molecule type" value="Genomic_DNA"/>
</dbReference>
<dbReference type="GO" id="GO:0005975">
    <property type="term" value="P:carbohydrate metabolic process"/>
    <property type="evidence" value="ECO:0007669"/>
    <property type="project" value="UniProtKB-ARBA"/>
</dbReference>
<dbReference type="Pfam" id="PF13385">
    <property type="entry name" value="Laminin_G_3"/>
    <property type="match status" value="1"/>
</dbReference>
<name>A0A2S0RE11_9FLAO</name>
<keyword evidence="1" id="KW-0732">Signal</keyword>
<evidence type="ECO:0000313" key="3">
    <source>
        <dbReference type="Proteomes" id="UP000244193"/>
    </source>
</evidence>
<dbReference type="RefSeq" id="WP_108370439.1">
    <property type="nucleotide sequence ID" value="NZ_CP028811.1"/>
</dbReference>
<reference evidence="2 3" key="1">
    <citation type="submission" date="2018-04" db="EMBL/GenBank/DDBJ databases">
        <title>Genome sequencing of Flavobacterium sp. HYN0048.</title>
        <authorList>
            <person name="Yi H."/>
            <person name="Baek C."/>
        </authorList>
    </citation>
    <scope>NUCLEOTIDE SEQUENCE [LARGE SCALE GENOMIC DNA]</scope>
    <source>
        <strain evidence="2 3">HYN0048</strain>
    </source>
</reference>
<dbReference type="SUPFAM" id="SSF49899">
    <property type="entry name" value="Concanavalin A-like lectins/glucanases"/>
    <property type="match status" value="1"/>
</dbReference>
<sequence>MKKTLLLLAFIAVLSLLPAACQQDQDSVTPNPQRLDRQSELTTLLRRVSASDDGDNTLDSTACFSIRMPYTVWIYDTDGNNTTSYGAQVTDAGSLEAVKNTIHEFDGNDHFNMEFPVTIVYADGSEAVIHNQQEMHMHKVSCESGNPVSAVIPCLSIVYPVTVFGYNSDFQVADTYTFQNDAQLLGFLSNLGANEFYAIAYPMSVTIDGEIVVIHSNAELLAAIQSAMNNCFPVETPCNNPRILMDSLVIYMPFANEARDLMSGADAIYNDNYPPVFVTDRNGNANSAVTFSGSDLDYLKLMATPGNNIEGGAVSVSLWFKANNTNETDLEFLFEKSEASQGNPLSFGLALYDLNRPLFYANQDPIFNLWDGSWNMQTDNPAWHHLVVTVEDGAPSAHVNLYRDGVFIGAAESPDPIFINTQLFDYYFGRKFKGSLDDIRVYRRKLNQSEISTLFKLEGDNNTCVN</sequence>
<evidence type="ECO:0008006" key="4">
    <source>
        <dbReference type="Google" id="ProtNLM"/>
    </source>
</evidence>
<feature type="signal peptide" evidence="1">
    <location>
        <begin position="1"/>
        <end position="19"/>
    </location>
</feature>
<proteinExistence type="predicted"/>